<evidence type="ECO:0000313" key="13">
    <source>
        <dbReference type="Proteomes" id="UP000609531"/>
    </source>
</evidence>
<dbReference type="GO" id="GO:0008381">
    <property type="term" value="F:mechanosensitive monoatomic ion channel activity"/>
    <property type="evidence" value="ECO:0007669"/>
    <property type="project" value="InterPro"/>
</dbReference>
<feature type="transmembrane region" description="Helical" evidence="8">
    <location>
        <begin position="264"/>
        <end position="285"/>
    </location>
</feature>
<dbReference type="InterPro" id="IPR045276">
    <property type="entry name" value="YbiO_bact"/>
</dbReference>
<dbReference type="AlphaFoldDB" id="A0A934MF99"/>
<dbReference type="InterPro" id="IPR049142">
    <property type="entry name" value="MS_channel_1st"/>
</dbReference>
<feature type="domain" description="Mechanosensitive ion channel MscS C-terminal" evidence="10">
    <location>
        <begin position="597"/>
        <end position="679"/>
    </location>
</feature>
<dbReference type="GO" id="GO:0005886">
    <property type="term" value="C:plasma membrane"/>
    <property type="evidence" value="ECO:0007669"/>
    <property type="project" value="UniProtKB-SubCell"/>
</dbReference>
<sequence>MTDILASVPRVPEAVAAALYTAHPSGSLGWMVWSVVLGVVSVAAGLVSRRLLLRWLRKPFRSLYQGVTLRRAERISYGLLRTVILWVSAAVFFAVGAVIVIAVTPEFGPTRTTSLVLLIGMTLYLVLRDLTVNVFQPESPELRLLPIDDATAVHMTRELLLVFAVSIVFVGISVCFAWFKIDPDAHAVMRIVASLVASILMGAYVLSHRKVVAVLIRGNAPRPGLLRKVLAGTWHILAIVYLAATTASNIATILLRGGFLVGPILGPIVAFVVAIALFGVCVILIDRRFRAQQADLHRASGGTAAMPPEALPMPAVERAAAVAEAAAMMEDDEDEEEEEEAAAEEVLEAESAPVAETPAEVLAEGEEIETPAAPLVNPVTIWQLRWKGLGEHLAAILAAIVGVMTLLAVWGRLSLREGTVQFVGYLAVLFATYALYQIVRTWIDGKIAEEEPGPGHGQSEDGMGTGSTRLATLLPLLRNLLLVSIASIGGMIVLSGLGVNVGPLFAGAGVVGLAVGFGAQTLIRDIFSGAFFLADDAFRKGEYIDVGGVMGSVEKISVRSFQLRHQNGPLHTVPFGDIKRLTNYSRDWVVMKLPLRLEYGTDVEQVRKLIKKLGQELLEDPEVGPMFLQPLKSQGVVQMEDSAMILRVKFMTRPGDQFVTRRHVYMRINELFEQEGIRFASRQVTVRIADDADAHHNYTPEERRQAALGAVQPILEAEAQKSE</sequence>
<gene>
    <name evidence="12" type="ORF">JCR33_22245</name>
</gene>
<dbReference type="Proteomes" id="UP000609531">
    <property type="component" value="Unassembled WGS sequence"/>
</dbReference>
<feature type="domain" description="Mechanosensitive ion channel transmembrane helices 2/3" evidence="11">
    <location>
        <begin position="479"/>
        <end position="520"/>
    </location>
</feature>
<evidence type="ECO:0000256" key="2">
    <source>
        <dbReference type="ARBA" id="ARBA00008017"/>
    </source>
</evidence>
<keyword evidence="13" id="KW-1185">Reference proteome</keyword>
<feature type="transmembrane region" description="Helical" evidence="8">
    <location>
        <begin position="30"/>
        <end position="52"/>
    </location>
</feature>
<feature type="transmembrane region" description="Helical" evidence="8">
    <location>
        <begin position="479"/>
        <end position="498"/>
    </location>
</feature>
<dbReference type="Pfam" id="PF21088">
    <property type="entry name" value="MS_channel_1st"/>
    <property type="match status" value="1"/>
</dbReference>
<evidence type="ECO:0000256" key="6">
    <source>
        <dbReference type="ARBA" id="ARBA00023136"/>
    </source>
</evidence>
<feature type="transmembrane region" description="Helical" evidence="8">
    <location>
        <begin position="115"/>
        <end position="135"/>
    </location>
</feature>
<evidence type="ECO:0000256" key="3">
    <source>
        <dbReference type="ARBA" id="ARBA00022475"/>
    </source>
</evidence>
<keyword evidence="5 8" id="KW-1133">Transmembrane helix</keyword>
<dbReference type="InterPro" id="IPR011014">
    <property type="entry name" value="MscS_channel_TM-2"/>
</dbReference>
<name>A0A934MF99_9HYPH</name>
<keyword evidence="3" id="KW-1003">Cell membrane</keyword>
<comment type="subcellular location">
    <subcellularLocation>
        <location evidence="1">Cell membrane</location>
        <topology evidence="1">Multi-pass membrane protein</topology>
    </subcellularLocation>
</comment>
<feature type="transmembrane region" description="Helical" evidence="8">
    <location>
        <begin position="159"/>
        <end position="181"/>
    </location>
</feature>
<dbReference type="InterPro" id="IPR011066">
    <property type="entry name" value="MscS_channel_C_sf"/>
</dbReference>
<feature type="transmembrane region" description="Helical" evidence="8">
    <location>
        <begin position="79"/>
        <end position="103"/>
    </location>
</feature>
<dbReference type="Gene3D" id="2.30.30.60">
    <property type="match status" value="1"/>
</dbReference>
<feature type="transmembrane region" description="Helical" evidence="8">
    <location>
        <begin position="393"/>
        <end position="413"/>
    </location>
</feature>
<organism evidence="12 13">
    <name type="scientific">Acuticoccus mangrovi</name>
    <dbReference type="NCBI Taxonomy" id="2796142"/>
    <lineage>
        <taxon>Bacteria</taxon>
        <taxon>Pseudomonadati</taxon>
        <taxon>Pseudomonadota</taxon>
        <taxon>Alphaproteobacteria</taxon>
        <taxon>Hyphomicrobiales</taxon>
        <taxon>Amorphaceae</taxon>
        <taxon>Acuticoccus</taxon>
    </lineage>
</organism>
<feature type="domain" description="Mechanosensitive ion channel MscS" evidence="9">
    <location>
        <begin position="521"/>
        <end position="586"/>
    </location>
</feature>
<dbReference type="Pfam" id="PF21082">
    <property type="entry name" value="MS_channel_3rd"/>
    <property type="match status" value="1"/>
</dbReference>
<dbReference type="InterPro" id="IPR010920">
    <property type="entry name" value="LSM_dom_sf"/>
</dbReference>
<dbReference type="InterPro" id="IPR006685">
    <property type="entry name" value="MscS_channel_2nd"/>
</dbReference>
<dbReference type="Gene3D" id="1.10.287.1260">
    <property type="match status" value="1"/>
</dbReference>
<dbReference type="SUPFAM" id="SSF82689">
    <property type="entry name" value="Mechanosensitive channel protein MscS (YggB), C-terminal domain"/>
    <property type="match status" value="1"/>
</dbReference>
<accession>A0A934MF99</accession>
<feature type="transmembrane region" description="Helical" evidence="8">
    <location>
        <begin position="187"/>
        <end position="205"/>
    </location>
</feature>
<evidence type="ECO:0000256" key="7">
    <source>
        <dbReference type="SAM" id="Coils"/>
    </source>
</evidence>
<comment type="similarity">
    <text evidence="2">Belongs to the MscS (TC 1.A.23) family.</text>
</comment>
<dbReference type="EMBL" id="JAEKJA010000027">
    <property type="protein sequence ID" value="MBJ3778437.1"/>
    <property type="molecule type" value="Genomic_DNA"/>
</dbReference>
<dbReference type="Gene3D" id="3.30.70.100">
    <property type="match status" value="1"/>
</dbReference>
<feature type="coiled-coil region" evidence="7">
    <location>
        <begin position="322"/>
        <end position="349"/>
    </location>
</feature>
<dbReference type="Pfam" id="PF00924">
    <property type="entry name" value="MS_channel_2nd"/>
    <property type="match status" value="1"/>
</dbReference>
<evidence type="ECO:0000256" key="8">
    <source>
        <dbReference type="SAM" id="Phobius"/>
    </source>
</evidence>
<feature type="transmembrane region" description="Helical" evidence="8">
    <location>
        <begin position="419"/>
        <end position="436"/>
    </location>
</feature>
<dbReference type="PANTHER" id="PTHR30460:SF0">
    <property type="entry name" value="MODERATE CONDUCTANCE MECHANOSENSITIVE CHANNEL YBIO"/>
    <property type="match status" value="1"/>
</dbReference>
<dbReference type="InterPro" id="IPR023408">
    <property type="entry name" value="MscS_beta-dom_sf"/>
</dbReference>
<evidence type="ECO:0000256" key="4">
    <source>
        <dbReference type="ARBA" id="ARBA00022692"/>
    </source>
</evidence>
<keyword evidence="7" id="KW-0175">Coiled coil</keyword>
<proteinExistence type="inferred from homology"/>
<dbReference type="InterPro" id="IPR049278">
    <property type="entry name" value="MS_channel_C"/>
</dbReference>
<evidence type="ECO:0000259" key="11">
    <source>
        <dbReference type="Pfam" id="PF21088"/>
    </source>
</evidence>
<protein>
    <submittedName>
        <fullName evidence="12">Mechanosensitive ion channel family protein</fullName>
    </submittedName>
</protein>
<keyword evidence="6 8" id="KW-0472">Membrane</keyword>
<evidence type="ECO:0000256" key="5">
    <source>
        <dbReference type="ARBA" id="ARBA00022989"/>
    </source>
</evidence>
<comment type="caution">
    <text evidence="12">The sequence shown here is derived from an EMBL/GenBank/DDBJ whole genome shotgun (WGS) entry which is preliminary data.</text>
</comment>
<feature type="transmembrane region" description="Helical" evidence="8">
    <location>
        <begin position="504"/>
        <end position="523"/>
    </location>
</feature>
<feature type="transmembrane region" description="Helical" evidence="8">
    <location>
        <begin position="225"/>
        <end position="244"/>
    </location>
</feature>
<reference evidence="12" key="1">
    <citation type="submission" date="2020-12" db="EMBL/GenBank/DDBJ databases">
        <title>Bacterial taxonomy.</title>
        <authorList>
            <person name="Pan X."/>
        </authorList>
    </citation>
    <scope>NUCLEOTIDE SEQUENCE</scope>
    <source>
        <strain evidence="12">B2012</strain>
    </source>
</reference>
<dbReference type="SUPFAM" id="SSF82861">
    <property type="entry name" value="Mechanosensitive channel protein MscS (YggB), transmembrane region"/>
    <property type="match status" value="1"/>
</dbReference>
<dbReference type="PANTHER" id="PTHR30460">
    <property type="entry name" value="MODERATE CONDUCTANCE MECHANOSENSITIVE CHANNEL YBIO"/>
    <property type="match status" value="1"/>
</dbReference>
<evidence type="ECO:0000256" key="1">
    <source>
        <dbReference type="ARBA" id="ARBA00004651"/>
    </source>
</evidence>
<keyword evidence="4 8" id="KW-0812">Transmembrane</keyword>
<evidence type="ECO:0000313" key="12">
    <source>
        <dbReference type="EMBL" id="MBJ3778437.1"/>
    </source>
</evidence>
<evidence type="ECO:0000259" key="9">
    <source>
        <dbReference type="Pfam" id="PF00924"/>
    </source>
</evidence>
<dbReference type="SUPFAM" id="SSF50182">
    <property type="entry name" value="Sm-like ribonucleoproteins"/>
    <property type="match status" value="1"/>
</dbReference>
<evidence type="ECO:0000259" key="10">
    <source>
        <dbReference type="Pfam" id="PF21082"/>
    </source>
</evidence>